<organism evidence="2 3">
    <name type="scientific">Actinacidiphila bryophytorum</name>
    <dbReference type="NCBI Taxonomy" id="1436133"/>
    <lineage>
        <taxon>Bacteria</taxon>
        <taxon>Bacillati</taxon>
        <taxon>Actinomycetota</taxon>
        <taxon>Actinomycetes</taxon>
        <taxon>Kitasatosporales</taxon>
        <taxon>Streptomycetaceae</taxon>
        <taxon>Actinacidiphila</taxon>
    </lineage>
</organism>
<dbReference type="Proteomes" id="UP001153328">
    <property type="component" value="Unassembled WGS sequence"/>
</dbReference>
<comment type="caution">
    <text evidence="2">The sequence shown here is derived from an EMBL/GenBank/DDBJ whole genome shotgun (WGS) entry which is preliminary data.</text>
</comment>
<dbReference type="EMBL" id="CAJVAX010000017">
    <property type="protein sequence ID" value="CAG7642291.1"/>
    <property type="molecule type" value="Genomic_DNA"/>
</dbReference>
<evidence type="ECO:0000256" key="1">
    <source>
        <dbReference type="SAM" id="MobiDB-lite"/>
    </source>
</evidence>
<gene>
    <name evidence="2" type="ORF">SBRY_30632</name>
</gene>
<feature type="region of interest" description="Disordered" evidence="1">
    <location>
        <begin position="1"/>
        <end position="68"/>
    </location>
</feature>
<evidence type="ECO:0000313" key="3">
    <source>
        <dbReference type="Proteomes" id="UP001153328"/>
    </source>
</evidence>
<dbReference type="AlphaFoldDB" id="A0A9W4H1D3"/>
<keyword evidence="3" id="KW-1185">Reference proteome</keyword>
<protein>
    <submittedName>
        <fullName evidence="2">Uncharacterized protein</fullName>
    </submittedName>
</protein>
<name>A0A9W4H1D3_9ACTN</name>
<proteinExistence type="predicted"/>
<sequence>MDVRRTGVDAQPRPTRPAVKRTPRSGPAHRFVPERGMEAPRVIHVADGSGERDPGRQAGIRGGGRQPHFQFARFDDAPAVAAGE</sequence>
<accession>A0A9W4H1D3</accession>
<reference evidence="2" key="1">
    <citation type="submission" date="2021-06" db="EMBL/GenBank/DDBJ databases">
        <authorList>
            <person name="Arsene-Ploetze F."/>
        </authorList>
    </citation>
    <scope>NUCLEOTIDE SEQUENCE</scope>
    <source>
        <strain evidence="2">SBRY1</strain>
    </source>
</reference>
<evidence type="ECO:0000313" key="2">
    <source>
        <dbReference type="EMBL" id="CAG7642291.1"/>
    </source>
</evidence>